<comment type="caution">
    <text evidence="3">The sequence shown here is derived from an EMBL/GenBank/DDBJ whole genome shotgun (WGS) entry which is preliminary data.</text>
</comment>
<dbReference type="SMART" id="SM00293">
    <property type="entry name" value="PWWP"/>
    <property type="match status" value="1"/>
</dbReference>
<dbReference type="CDD" id="cd05162">
    <property type="entry name" value="PWWP"/>
    <property type="match status" value="1"/>
</dbReference>
<dbReference type="EMBL" id="AWWV01015149">
    <property type="protein sequence ID" value="OMO53685.1"/>
    <property type="molecule type" value="Genomic_DNA"/>
</dbReference>
<dbReference type="PANTHER" id="PTHR10688">
    <property type="entry name" value="PWWP DOMAIN-CONTAINING PROTEIN"/>
    <property type="match status" value="1"/>
</dbReference>
<feature type="compositionally biased region" description="Polar residues" evidence="1">
    <location>
        <begin position="451"/>
        <end position="462"/>
    </location>
</feature>
<feature type="compositionally biased region" description="Polar residues" evidence="1">
    <location>
        <begin position="481"/>
        <end position="491"/>
    </location>
</feature>
<feature type="region of interest" description="Disordered" evidence="1">
    <location>
        <begin position="431"/>
        <end position="510"/>
    </location>
</feature>
<sequence length="843" mass="93862">MVHGTGSSARRVKYEVGDMVWGKVQSHPWWPGQIYDEALASPIVNESKIEGHLLVAFFGDDTYGWFEPTKLIPFDPNYMEKSKQTNARDFMDAVADAENEIRRRAALGLSCFCRNPSNFKAVGVRGFFQVDVRGYGPGAVYTAKQIKSARDGFQPTDVLNFLKGLALMPCCNLKKGVDWLKKEAMVLAYRRAVFKEFDKPYFNSFGVEPEGTSDSSRILALQEKLPSEASLSCPPESPEATARSKCLPRSTETKKKRCLNESDISGVHSDQEQYMSIYEKVVIGGNIMQTRAPSGSLRQQKLNKKFDSMSMTLSQEDLNEATAMNKKPVRRKISSMNLMVDREHLPQGLAKVGNLDNLQAVDNALPPSGVISREKFLVTSSGHRDEQPSIYNQLEKDLTSKEAGTVNKRKRKTEFKLDESSQKRCKTVKAEASEGSKYGNSCQTGLGYLDNNPSQVDSQEVPSASKPPKKRLRPDDYEMFGQNNSDSSQNEGMPEKKKMKPSKLKSFSAEKEVCHQKPLKSLRKHDKEGALRIHDKGGALTDPTKKGKNLIKKSKPSTKAVERTMLVMQFPLKSALPSVSELKARFSRFGPLDSLPKLFWKSSTCRVTFKYKSDASVAYRYASGNKSLFGNAMVNCYLHALEVPALEVPKPCQDNAEENPDNFPLSASTGTGISTENLKAIAPEEQQHSHSLFQLKSCLKKSEGEELDADTLRMKPRVRFRLNEDQSSSREQVTVNSNVINSSMNQLGGSSFPGNRQVINAQLPPALHPPLNQSTDTLEDYGLDHFVASCNARYEAEARNNCIYSPSTSCNVDISSQMLNLMTRCSEIVSNLKDCLGYVPINL</sequence>
<dbReference type="Pfam" id="PF00855">
    <property type="entry name" value="PWWP"/>
    <property type="match status" value="1"/>
</dbReference>
<dbReference type="SUPFAM" id="SSF63748">
    <property type="entry name" value="Tudor/PWWP/MBT"/>
    <property type="match status" value="1"/>
</dbReference>
<reference evidence="3 4" key="1">
    <citation type="submission" date="2013-09" db="EMBL/GenBank/DDBJ databases">
        <title>Corchorus capsularis genome sequencing.</title>
        <authorList>
            <person name="Alam M."/>
            <person name="Haque M.S."/>
            <person name="Islam M.S."/>
            <person name="Emdad E.M."/>
            <person name="Islam M.M."/>
            <person name="Ahmed B."/>
            <person name="Halim A."/>
            <person name="Hossen Q.M.M."/>
            <person name="Hossain M.Z."/>
            <person name="Ahmed R."/>
            <person name="Khan M.M."/>
            <person name="Islam R."/>
            <person name="Rashid M.M."/>
            <person name="Khan S.A."/>
            <person name="Rahman M.S."/>
            <person name="Alam M."/>
        </authorList>
    </citation>
    <scope>NUCLEOTIDE SEQUENCE [LARGE SCALE GENOMIC DNA]</scope>
    <source>
        <strain evidence="4">cv. CVL-1</strain>
        <tissue evidence="3">Whole seedling</tissue>
    </source>
</reference>
<dbReference type="Gramene" id="OMO53685">
    <property type="protein sequence ID" value="OMO53685"/>
    <property type="gene ID" value="CCACVL1_28446"/>
</dbReference>
<keyword evidence="4" id="KW-1185">Reference proteome</keyword>
<dbReference type="OMA" id="IEACHTI"/>
<evidence type="ECO:0000313" key="3">
    <source>
        <dbReference type="EMBL" id="OMO53685.1"/>
    </source>
</evidence>
<feature type="region of interest" description="Disordered" evidence="1">
    <location>
        <begin position="229"/>
        <end position="248"/>
    </location>
</feature>
<gene>
    <name evidence="3" type="ORF">CCACVL1_28446</name>
</gene>
<dbReference type="OrthoDB" id="62853at2759"/>
<evidence type="ECO:0000313" key="4">
    <source>
        <dbReference type="Proteomes" id="UP000188268"/>
    </source>
</evidence>
<dbReference type="PANTHER" id="PTHR10688:SF5">
    <property type="entry name" value="PWWP DOMAIN-CONTAINING PROTEIN 1-RELATED"/>
    <property type="match status" value="1"/>
</dbReference>
<feature type="region of interest" description="Disordered" evidence="1">
    <location>
        <begin position="402"/>
        <end position="421"/>
    </location>
</feature>
<dbReference type="PROSITE" id="PS50812">
    <property type="entry name" value="PWWP"/>
    <property type="match status" value="1"/>
</dbReference>
<protein>
    <submittedName>
        <fullName evidence="3">Tudor/PWWP/MBT superfamily protein</fullName>
    </submittedName>
</protein>
<proteinExistence type="predicted"/>
<dbReference type="InterPro" id="IPR052657">
    <property type="entry name" value="PDP_family_Arabidopsis"/>
</dbReference>
<dbReference type="Proteomes" id="UP000188268">
    <property type="component" value="Unassembled WGS sequence"/>
</dbReference>
<dbReference type="InterPro" id="IPR000313">
    <property type="entry name" value="PWWP_dom"/>
</dbReference>
<accession>A0A1R3G6G9</accession>
<feature type="compositionally biased region" description="Basic residues" evidence="1">
    <location>
        <begin position="546"/>
        <end position="556"/>
    </location>
</feature>
<evidence type="ECO:0000259" key="2">
    <source>
        <dbReference type="PROSITE" id="PS50812"/>
    </source>
</evidence>
<name>A0A1R3G6G9_COCAP</name>
<dbReference type="Gene3D" id="2.30.30.140">
    <property type="match status" value="1"/>
</dbReference>
<feature type="region of interest" description="Disordered" evidence="1">
    <location>
        <begin position="535"/>
        <end position="557"/>
    </location>
</feature>
<evidence type="ECO:0000256" key="1">
    <source>
        <dbReference type="SAM" id="MobiDB-lite"/>
    </source>
</evidence>
<feature type="domain" description="PWWP" evidence="2">
    <location>
        <begin position="16"/>
        <end position="77"/>
    </location>
</feature>
<dbReference type="STRING" id="210143.A0A1R3G6G9"/>
<organism evidence="3 4">
    <name type="scientific">Corchorus capsularis</name>
    <name type="common">Jute</name>
    <dbReference type="NCBI Taxonomy" id="210143"/>
    <lineage>
        <taxon>Eukaryota</taxon>
        <taxon>Viridiplantae</taxon>
        <taxon>Streptophyta</taxon>
        <taxon>Embryophyta</taxon>
        <taxon>Tracheophyta</taxon>
        <taxon>Spermatophyta</taxon>
        <taxon>Magnoliopsida</taxon>
        <taxon>eudicotyledons</taxon>
        <taxon>Gunneridae</taxon>
        <taxon>Pentapetalae</taxon>
        <taxon>rosids</taxon>
        <taxon>malvids</taxon>
        <taxon>Malvales</taxon>
        <taxon>Malvaceae</taxon>
        <taxon>Grewioideae</taxon>
        <taxon>Apeibeae</taxon>
        <taxon>Corchorus</taxon>
    </lineage>
</organism>
<dbReference type="AlphaFoldDB" id="A0A1R3G6G9"/>